<evidence type="ECO:0000313" key="2">
    <source>
        <dbReference type="Proteomes" id="UP001057402"/>
    </source>
</evidence>
<sequence>MFHNLKKKGKFMDGFTYSVVIPQLCKEGHLQEVLSFVQEMEARGFKVDLVTITSLLIGFFKHSWWDGTNTLLKHLRDKSCPCFNNTLMLPSDSNLVMNAPSKIKDGTRMFESEGNISEFVKLMSPALVESEVFYGGDSDEWSSSPHMDR</sequence>
<reference evidence="2" key="1">
    <citation type="journal article" date="2023" name="Front. Plant Sci.">
        <title>Chromosomal-level genome assembly of Melastoma candidum provides insights into trichome evolution.</title>
        <authorList>
            <person name="Zhong Y."/>
            <person name="Wu W."/>
            <person name="Sun C."/>
            <person name="Zou P."/>
            <person name="Liu Y."/>
            <person name="Dai S."/>
            <person name="Zhou R."/>
        </authorList>
    </citation>
    <scope>NUCLEOTIDE SEQUENCE [LARGE SCALE GENOMIC DNA]</scope>
</reference>
<organism evidence="1 2">
    <name type="scientific">Melastoma candidum</name>
    <dbReference type="NCBI Taxonomy" id="119954"/>
    <lineage>
        <taxon>Eukaryota</taxon>
        <taxon>Viridiplantae</taxon>
        <taxon>Streptophyta</taxon>
        <taxon>Embryophyta</taxon>
        <taxon>Tracheophyta</taxon>
        <taxon>Spermatophyta</taxon>
        <taxon>Magnoliopsida</taxon>
        <taxon>eudicotyledons</taxon>
        <taxon>Gunneridae</taxon>
        <taxon>Pentapetalae</taxon>
        <taxon>rosids</taxon>
        <taxon>malvids</taxon>
        <taxon>Myrtales</taxon>
        <taxon>Melastomataceae</taxon>
        <taxon>Melastomatoideae</taxon>
        <taxon>Melastomateae</taxon>
        <taxon>Melastoma</taxon>
    </lineage>
</organism>
<keyword evidence="2" id="KW-1185">Reference proteome</keyword>
<comment type="caution">
    <text evidence="1">The sequence shown here is derived from an EMBL/GenBank/DDBJ whole genome shotgun (WGS) entry which is preliminary data.</text>
</comment>
<gene>
    <name evidence="1" type="ORF">MLD38_039685</name>
</gene>
<dbReference type="Proteomes" id="UP001057402">
    <property type="component" value="Chromosome 12"/>
</dbReference>
<protein>
    <submittedName>
        <fullName evidence="1">Uncharacterized protein</fullName>
    </submittedName>
</protein>
<dbReference type="EMBL" id="CM042891">
    <property type="protein sequence ID" value="KAI4304134.1"/>
    <property type="molecule type" value="Genomic_DNA"/>
</dbReference>
<name>A0ACB9L3L5_9MYRT</name>
<evidence type="ECO:0000313" key="1">
    <source>
        <dbReference type="EMBL" id="KAI4304134.1"/>
    </source>
</evidence>
<proteinExistence type="predicted"/>
<accession>A0ACB9L3L5</accession>